<protein>
    <submittedName>
        <fullName evidence="1">Uncharacterized protein</fullName>
    </submittedName>
</protein>
<dbReference type="EMBL" id="VSRR010004914">
    <property type="protein sequence ID" value="MPC41064.1"/>
    <property type="molecule type" value="Genomic_DNA"/>
</dbReference>
<reference evidence="1 2" key="1">
    <citation type="submission" date="2019-05" db="EMBL/GenBank/DDBJ databases">
        <title>Another draft genome of Portunus trituberculatus and its Hox gene families provides insights of decapod evolution.</title>
        <authorList>
            <person name="Jeong J.-H."/>
            <person name="Song I."/>
            <person name="Kim S."/>
            <person name="Choi T."/>
            <person name="Kim D."/>
            <person name="Ryu S."/>
            <person name="Kim W."/>
        </authorList>
    </citation>
    <scope>NUCLEOTIDE SEQUENCE [LARGE SCALE GENOMIC DNA]</scope>
    <source>
        <tissue evidence="1">Muscle</tissue>
    </source>
</reference>
<accession>A0A5B7F997</accession>
<gene>
    <name evidence="1" type="ORF">E2C01_034645</name>
</gene>
<evidence type="ECO:0000313" key="1">
    <source>
        <dbReference type="EMBL" id="MPC41064.1"/>
    </source>
</evidence>
<dbReference type="Proteomes" id="UP000324222">
    <property type="component" value="Unassembled WGS sequence"/>
</dbReference>
<dbReference type="AlphaFoldDB" id="A0A5B7F997"/>
<keyword evidence="2" id="KW-1185">Reference proteome</keyword>
<comment type="caution">
    <text evidence="1">The sequence shown here is derived from an EMBL/GenBank/DDBJ whole genome shotgun (WGS) entry which is preliminary data.</text>
</comment>
<sequence length="169" mass="19083">MRFGGDMGPNMGTTINKIACATNRRKLNSVSHMYSSNHNKLTYHKGSTLPKGMACLIQTVAPKITSLVIKEVKRRPSKEKNDVIEAWKEIKVIVYASYDIPARVTKRIEIRVTEAPLGSDICLQSIGNVRQLAVESTFSTIRDDHINSSEHYWKSYKDQTMTSRKVPDV</sequence>
<organism evidence="1 2">
    <name type="scientific">Portunus trituberculatus</name>
    <name type="common">Swimming crab</name>
    <name type="synonym">Neptunus trituberculatus</name>
    <dbReference type="NCBI Taxonomy" id="210409"/>
    <lineage>
        <taxon>Eukaryota</taxon>
        <taxon>Metazoa</taxon>
        <taxon>Ecdysozoa</taxon>
        <taxon>Arthropoda</taxon>
        <taxon>Crustacea</taxon>
        <taxon>Multicrustacea</taxon>
        <taxon>Malacostraca</taxon>
        <taxon>Eumalacostraca</taxon>
        <taxon>Eucarida</taxon>
        <taxon>Decapoda</taxon>
        <taxon>Pleocyemata</taxon>
        <taxon>Brachyura</taxon>
        <taxon>Eubrachyura</taxon>
        <taxon>Portunoidea</taxon>
        <taxon>Portunidae</taxon>
        <taxon>Portuninae</taxon>
        <taxon>Portunus</taxon>
    </lineage>
</organism>
<name>A0A5B7F997_PORTR</name>
<proteinExistence type="predicted"/>
<evidence type="ECO:0000313" key="2">
    <source>
        <dbReference type="Proteomes" id="UP000324222"/>
    </source>
</evidence>